<reference evidence="2 3" key="1">
    <citation type="submission" date="2019-12" db="EMBL/GenBank/DDBJ databases">
        <authorList>
            <person name="Floudas D."/>
            <person name="Bentzer J."/>
            <person name="Ahren D."/>
            <person name="Johansson T."/>
            <person name="Persson P."/>
            <person name="Tunlid A."/>
        </authorList>
    </citation>
    <scope>NUCLEOTIDE SEQUENCE [LARGE SCALE GENOMIC DNA]</scope>
    <source>
        <strain evidence="2 3">CBS 102.39</strain>
    </source>
</reference>
<accession>A0A8H4R2F4</accession>
<feature type="compositionally biased region" description="Low complexity" evidence="1">
    <location>
        <begin position="165"/>
        <end position="185"/>
    </location>
</feature>
<feature type="region of interest" description="Disordered" evidence="1">
    <location>
        <begin position="118"/>
        <end position="201"/>
    </location>
</feature>
<sequence length="201" mass="22678">MVKLSMHCRLDYSVLNSILLFKMSFTVFQLDCNVAQDNNSYASPASSSLEEDTQALFEQLRTARLAAETFLRKWGNESPSPILDDYLLHFLGEVVTHLPDERATVEYAHSRILGEVFSEDEDYEEYDDDDEEEEEEEEERACSWPSHDQAESHCKDCGDVHSIISTASGSPSESETTESPKSLSPGLDRTNWRAVVGIEEA</sequence>
<evidence type="ECO:0000313" key="3">
    <source>
        <dbReference type="Proteomes" id="UP000521872"/>
    </source>
</evidence>
<feature type="compositionally biased region" description="Acidic residues" evidence="1">
    <location>
        <begin position="118"/>
        <end position="139"/>
    </location>
</feature>
<comment type="caution">
    <text evidence="2">The sequence shown here is derived from an EMBL/GenBank/DDBJ whole genome shotgun (WGS) entry which is preliminary data.</text>
</comment>
<gene>
    <name evidence="2" type="ORF">D9613_009348</name>
</gene>
<name>A0A8H4R2F4_9AGAR</name>
<organism evidence="2 3">
    <name type="scientific">Agrocybe pediades</name>
    <dbReference type="NCBI Taxonomy" id="84607"/>
    <lineage>
        <taxon>Eukaryota</taxon>
        <taxon>Fungi</taxon>
        <taxon>Dikarya</taxon>
        <taxon>Basidiomycota</taxon>
        <taxon>Agaricomycotina</taxon>
        <taxon>Agaricomycetes</taxon>
        <taxon>Agaricomycetidae</taxon>
        <taxon>Agaricales</taxon>
        <taxon>Agaricineae</taxon>
        <taxon>Strophariaceae</taxon>
        <taxon>Agrocybe</taxon>
    </lineage>
</organism>
<proteinExistence type="predicted"/>
<feature type="compositionally biased region" description="Basic and acidic residues" evidence="1">
    <location>
        <begin position="148"/>
        <end position="159"/>
    </location>
</feature>
<evidence type="ECO:0000313" key="2">
    <source>
        <dbReference type="EMBL" id="KAF4622174.1"/>
    </source>
</evidence>
<keyword evidence="3" id="KW-1185">Reference proteome</keyword>
<evidence type="ECO:0000256" key="1">
    <source>
        <dbReference type="SAM" id="MobiDB-lite"/>
    </source>
</evidence>
<dbReference type="Proteomes" id="UP000521872">
    <property type="component" value="Unassembled WGS sequence"/>
</dbReference>
<dbReference type="AlphaFoldDB" id="A0A8H4R2F4"/>
<dbReference type="EMBL" id="JAACJL010000002">
    <property type="protein sequence ID" value="KAF4622174.1"/>
    <property type="molecule type" value="Genomic_DNA"/>
</dbReference>
<protein>
    <submittedName>
        <fullName evidence="2">Uncharacterized protein</fullName>
    </submittedName>
</protein>